<dbReference type="AlphaFoldDB" id="A0A9P4KBR3"/>
<dbReference type="OrthoDB" id="361029at2759"/>
<comment type="caution">
    <text evidence="3">The sequence shown here is derived from an EMBL/GenBank/DDBJ whole genome shotgun (WGS) entry which is preliminary data.</text>
</comment>
<dbReference type="Gene3D" id="3.40.1280.10">
    <property type="match status" value="2"/>
</dbReference>
<feature type="region of interest" description="Disordered" evidence="2">
    <location>
        <begin position="1"/>
        <end position="30"/>
    </location>
</feature>
<protein>
    <submittedName>
        <fullName evidence="3">DUF171-domain-containing protein</fullName>
    </submittedName>
</protein>
<keyword evidence="4" id="KW-1185">Reference proteome</keyword>
<evidence type="ECO:0000313" key="3">
    <source>
        <dbReference type="EMBL" id="KAF2265281.1"/>
    </source>
</evidence>
<organism evidence="3 4">
    <name type="scientific">Lojkania enalia</name>
    <dbReference type="NCBI Taxonomy" id="147567"/>
    <lineage>
        <taxon>Eukaryota</taxon>
        <taxon>Fungi</taxon>
        <taxon>Dikarya</taxon>
        <taxon>Ascomycota</taxon>
        <taxon>Pezizomycotina</taxon>
        <taxon>Dothideomycetes</taxon>
        <taxon>Pleosporomycetidae</taxon>
        <taxon>Pleosporales</taxon>
        <taxon>Pleosporales incertae sedis</taxon>
        <taxon>Lojkania</taxon>
    </lineage>
</organism>
<proteinExistence type="inferred from homology"/>
<dbReference type="InterPro" id="IPR012340">
    <property type="entry name" value="NA-bd_OB-fold"/>
</dbReference>
<evidence type="ECO:0000313" key="4">
    <source>
        <dbReference type="Proteomes" id="UP000800093"/>
    </source>
</evidence>
<dbReference type="Pfam" id="PF02598">
    <property type="entry name" value="Methyltrn_RNA_3"/>
    <property type="match status" value="1"/>
</dbReference>
<dbReference type="InterPro" id="IPR003750">
    <property type="entry name" value="Put_MeTrfase-C9orf114-like"/>
</dbReference>
<comment type="similarity">
    <text evidence="1">Belongs to the class IV-like SAM-binding methyltransferase superfamily.</text>
</comment>
<dbReference type="InterPro" id="IPR029026">
    <property type="entry name" value="tRNA_m1G_MTases_N"/>
</dbReference>
<gene>
    <name evidence="3" type="ORF">CC78DRAFT_615987</name>
</gene>
<reference evidence="4" key="1">
    <citation type="journal article" date="2020" name="Stud. Mycol.">
        <title>101 Dothideomycetes genomes: A test case for predicting lifestyles and emergence of pathogens.</title>
        <authorList>
            <person name="Haridas S."/>
            <person name="Albert R."/>
            <person name="Binder M."/>
            <person name="Bloem J."/>
            <person name="LaButti K."/>
            <person name="Salamov A."/>
            <person name="Andreopoulos B."/>
            <person name="Baker S."/>
            <person name="Barry K."/>
            <person name="Bills G."/>
            <person name="Bluhm B."/>
            <person name="Cannon C."/>
            <person name="Castanera R."/>
            <person name="Culley D."/>
            <person name="Daum C."/>
            <person name="Ezra D."/>
            <person name="Gonzalez J."/>
            <person name="Henrissat B."/>
            <person name="Kuo A."/>
            <person name="Liang C."/>
            <person name="Lipzen A."/>
            <person name="Lutzoni F."/>
            <person name="Magnuson J."/>
            <person name="Mondo S."/>
            <person name="Nolan M."/>
            <person name="Ohm R."/>
            <person name="Pangilinan J."/>
            <person name="Park H.-J."/>
            <person name="Ramirez L."/>
            <person name="Alfaro M."/>
            <person name="Sun H."/>
            <person name="Tritt A."/>
            <person name="Yoshinaga Y."/>
            <person name="Zwiers L.-H."/>
            <person name="Turgeon B."/>
            <person name="Goodwin S."/>
            <person name="Spatafora J."/>
            <person name="Crous P."/>
            <person name="Grigoriev I."/>
        </authorList>
    </citation>
    <scope>NUCLEOTIDE SEQUENCE [LARGE SCALE GENOMIC DNA]</scope>
    <source>
        <strain evidence="4">CBS 304.66</strain>
    </source>
</reference>
<sequence>MAERDKKGKKRKLAGVVLHQSKEKNVEENGDDLWDIGRQIQGEVSNPPAKKRRSEMAEKLCSEADGRAMANSPPAEAAELDTSRPSAVFKPTKGRNWTVSIALTGSFLNNVKSYDQKVSLVGRIARAAAVFSVDEIIIFDDDPMFIPGFLDGSYRGSPNDYWSSSSYLLSKMGKRARKANSKSKTELLNEVPAEEEAYMNPDQFMYHVLSYLETPPHLRKYLFPRHANLNGAGKLPSLDMPHHMKAHEWCQYREGVTLPLPSSGKSKNNKRSNNKKEQEYSLVETGLPYPVKIPIPIPPDMRVTLKFTNGEPPSWPNLSQKEVESLEVEAVNPATPREEAGYYWGYTVRRAESLSAVYTESPFLPNGYDFTIGTSERGVPLSTILPNSPTVKNNKNSATSPYCANKLLDQFEHLLLVFGGVAGLEPAVANDPEIQNKMELPKERASEAFDAWVNLVPGQGSRTIRTEEAVWLGLMGLRDYVARNGER</sequence>
<dbReference type="EMBL" id="ML986608">
    <property type="protein sequence ID" value="KAF2265281.1"/>
    <property type="molecule type" value="Genomic_DNA"/>
</dbReference>
<evidence type="ECO:0000256" key="2">
    <source>
        <dbReference type="SAM" id="MobiDB-lite"/>
    </source>
</evidence>
<feature type="region of interest" description="Disordered" evidence="2">
    <location>
        <begin position="260"/>
        <end position="279"/>
    </location>
</feature>
<dbReference type="PANTHER" id="PTHR12150:SF13">
    <property type="entry name" value="METHYLTRANSFERASE C9ORF114-RELATED"/>
    <property type="match status" value="1"/>
</dbReference>
<dbReference type="PANTHER" id="PTHR12150">
    <property type="entry name" value="CLASS IV SAM-BINDING METHYLTRANSFERASE-RELATED"/>
    <property type="match status" value="1"/>
</dbReference>
<feature type="region of interest" description="Disordered" evidence="2">
    <location>
        <begin position="39"/>
        <end position="58"/>
    </location>
</feature>
<dbReference type="InterPro" id="IPR029028">
    <property type="entry name" value="Alpha/beta_knot_MTases"/>
</dbReference>
<dbReference type="SUPFAM" id="SSF75217">
    <property type="entry name" value="alpha/beta knot"/>
    <property type="match status" value="1"/>
</dbReference>
<evidence type="ECO:0000256" key="1">
    <source>
        <dbReference type="ARBA" id="ARBA00009841"/>
    </source>
</evidence>
<dbReference type="CDD" id="cd18086">
    <property type="entry name" value="HsC9orf114-like"/>
    <property type="match status" value="1"/>
</dbReference>
<name>A0A9P4KBR3_9PLEO</name>
<accession>A0A9P4KBR3</accession>
<dbReference type="SUPFAM" id="SSF50249">
    <property type="entry name" value="Nucleic acid-binding proteins"/>
    <property type="match status" value="1"/>
</dbReference>
<dbReference type="Proteomes" id="UP000800093">
    <property type="component" value="Unassembled WGS sequence"/>
</dbReference>